<dbReference type="AlphaFoldDB" id="A0A9D0ZNJ9"/>
<dbReference type="NCBIfam" id="TIGR02548">
    <property type="entry name" value="casB_cse2"/>
    <property type="match status" value="1"/>
</dbReference>
<sequence length="161" mass="18742">MNGFKEVFERLLNLSSGERSALRHKAGRALDEADGMALQALFRVMPGSVAPADYGKWFTILTIACLWNVNEVTRFVDMPEMLRECASECMDRRIRALLDTRWDDAGYFAGKLARIAHMLRAKDQWTMPDGWLLLDDLKKWNYDSRSAQLRWARKYYLDVEE</sequence>
<proteinExistence type="predicted"/>
<dbReference type="Gene3D" id="1.10.520.40">
    <property type="entry name" value="CRISPR-associated protein Cse2"/>
    <property type="match status" value="1"/>
</dbReference>
<evidence type="ECO:0000313" key="2">
    <source>
        <dbReference type="Proteomes" id="UP000824260"/>
    </source>
</evidence>
<dbReference type="InterPro" id="IPR013382">
    <property type="entry name" value="CRISPR-assoc_prot_Cse2"/>
</dbReference>
<organism evidence="1 2">
    <name type="scientific">Candidatus Pullichristensenella stercorigallinarum</name>
    <dbReference type="NCBI Taxonomy" id="2840909"/>
    <lineage>
        <taxon>Bacteria</taxon>
        <taxon>Bacillati</taxon>
        <taxon>Bacillota</taxon>
        <taxon>Clostridia</taxon>
        <taxon>Candidatus Pullichristensenella</taxon>
    </lineage>
</organism>
<reference evidence="1" key="2">
    <citation type="journal article" date="2021" name="PeerJ">
        <title>Extensive microbial diversity within the chicken gut microbiome revealed by metagenomics and culture.</title>
        <authorList>
            <person name="Gilroy R."/>
            <person name="Ravi A."/>
            <person name="Getino M."/>
            <person name="Pursley I."/>
            <person name="Horton D.L."/>
            <person name="Alikhan N.F."/>
            <person name="Baker D."/>
            <person name="Gharbi K."/>
            <person name="Hall N."/>
            <person name="Watson M."/>
            <person name="Adriaenssens E.M."/>
            <person name="Foster-Nyarko E."/>
            <person name="Jarju S."/>
            <person name="Secka A."/>
            <person name="Antonio M."/>
            <person name="Oren A."/>
            <person name="Chaudhuri R.R."/>
            <person name="La Ragione R."/>
            <person name="Hildebrand F."/>
            <person name="Pallen M.J."/>
        </authorList>
    </citation>
    <scope>NUCLEOTIDE SEQUENCE</scope>
    <source>
        <strain evidence="1">ChiSjej6B24-2974</strain>
    </source>
</reference>
<evidence type="ECO:0000313" key="1">
    <source>
        <dbReference type="EMBL" id="HIQ82741.1"/>
    </source>
</evidence>
<name>A0A9D0ZNJ9_9FIRM</name>
<protein>
    <submittedName>
        <fullName evidence="1">Type I-E CRISPR-associated protein Cse2/CasB</fullName>
    </submittedName>
</protein>
<comment type="caution">
    <text evidence="1">The sequence shown here is derived from an EMBL/GenBank/DDBJ whole genome shotgun (WGS) entry which is preliminary data.</text>
</comment>
<gene>
    <name evidence="1" type="ORF">IAA52_06520</name>
</gene>
<dbReference type="EMBL" id="DVFZ01000065">
    <property type="protein sequence ID" value="HIQ82741.1"/>
    <property type="molecule type" value="Genomic_DNA"/>
</dbReference>
<dbReference type="Pfam" id="PF09485">
    <property type="entry name" value="CRISPR_Cse2"/>
    <property type="match status" value="1"/>
</dbReference>
<dbReference type="Proteomes" id="UP000824260">
    <property type="component" value="Unassembled WGS sequence"/>
</dbReference>
<reference evidence="1" key="1">
    <citation type="submission" date="2020-10" db="EMBL/GenBank/DDBJ databases">
        <authorList>
            <person name="Gilroy R."/>
        </authorList>
    </citation>
    <scope>NUCLEOTIDE SEQUENCE</scope>
    <source>
        <strain evidence="1">ChiSjej6B24-2974</strain>
    </source>
</reference>
<dbReference type="InterPro" id="IPR038287">
    <property type="entry name" value="Cse2_sf"/>
</dbReference>
<accession>A0A9D0ZNJ9</accession>